<evidence type="ECO:0000256" key="10">
    <source>
        <dbReference type="ARBA" id="ARBA00022723"/>
    </source>
</evidence>
<reference evidence="27" key="1">
    <citation type="journal article" date="2008" name="Nat. Genet.">
        <title>The Pristionchus pacificus genome provides a unique perspective on nematode lifestyle and parasitism.</title>
        <authorList>
            <person name="Dieterich C."/>
            <person name="Clifton S.W."/>
            <person name="Schuster L.N."/>
            <person name="Chinwalla A."/>
            <person name="Delehaunty K."/>
            <person name="Dinkelacker I."/>
            <person name="Fulton L."/>
            <person name="Fulton R."/>
            <person name="Godfrey J."/>
            <person name="Minx P."/>
            <person name="Mitreva M."/>
            <person name="Roeseler W."/>
            <person name="Tian H."/>
            <person name="Witte H."/>
            <person name="Yang S.P."/>
            <person name="Wilson R.K."/>
            <person name="Sommer R.J."/>
        </authorList>
    </citation>
    <scope>NUCLEOTIDE SEQUENCE [LARGE SCALE GENOMIC DNA]</scope>
    <source>
        <strain evidence="27">PS312</strain>
    </source>
</reference>
<protein>
    <recommendedName>
        <fullName evidence="20">CCR4-NOT transcription complex subunit 4</fullName>
        <ecNumber evidence="5">2.3.2.27</ecNumber>
    </recommendedName>
    <alternativeName>
        <fullName evidence="23">CCR4-associated factor 4</fullName>
    </alternativeName>
    <alternativeName>
        <fullName evidence="24">E3 ubiquitin-protein ligase CNOT4</fullName>
    </alternativeName>
    <alternativeName>
        <fullName evidence="21">Potential transcriptional repressor NOT4Hp</fullName>
    </alternativeName>
    <alternativeName>
        <fullName evidence="22">RING-type E3 ubiquitin transferase CNOT4</fullName>
    </alternativeName>
</protein>
<dbReference type="Pfam" id="PF14570">
    <property type="entry name" value="zf-RING_4"/>
    <property type="match status" value="1"/>
</dbReference>
<comment type="subunit">
    <text evidence="19">Interacts with CNOT1 via its C-terminus but does not stably associate with the CCR4-NOT complex. Interacts (via RING domain) with UBE2D2. Interacts with ABCE1, PINK1 and PELO.</text>
</comment>
<evidence type="ECO:0000256" key="20">
    <source>
        <dbReference type="ARBA" id="ARBA00071435"/>
    </source>
</evidence>
<evidence type="ECO:0000256" key="13">
    <source>
        <dbReference type="ARBA" id="ARBA00022833"/>
    </source>
</evidence>
<evidence type="ECO:0000256" key="15">
    <source>
        <dbReference type="ARBA" id="ARBA00022884"/>
    </source>
</evidence>
<keyword evidence="15" id="KW-0694">RNA-binding</keyword>
<evidence type="ECO:0000256" key="14">
    <source>
        <dbReference type="ARBA" id="ARBA00022843"/>
    </source>
</evidence>
<dbReference type="SMART" id="SM00361">
    <property type="entry name" value="RRM_1"/>
    <property type="match status" value="1"/>
</dbReference>
<feature type="compositionally biased region" description="Polar residues" evidence="25">
    <location>
        <begin position="626"/>
        <end position="639"/>
    </location>
</feature>
<keyword evidence="27" id="KW-1185">Reference proteome</keyword>
<keyword evidence="10" id="KW-0479">Metal-binding</keyword>
<dbReference type="InterPro" id="IPR001841">
    <property type="entry name" value="Znf_RING"/>
</dbReference>
<dbReference type="InterPro" id="IPR034261">
    <property type="entry name" value="CNOT4_RRM"/>
</dbReference>
<dbReference type="GO" id="GO:0008270">
    <property type="term" value="F:zinc ion binding"/>
    <property type="evidence" value="ECO:0007669"/>
    <property type="project" value="UniProtKB-KW"/>
</dbReference>
<accession>A0A2A6BYI5</accession>
<comment type="pathway">
    <text evidence="4">Protein modification; protein ubiquitination.</text>
</comment>
<evidence type="ECO:0000256" key="3">
    <source>
        <dbReference type="ARBA" id="ARBA00004496"/>
    </source>
</evidence>
<dbReference type="FunFam" id="3.30.40.10:FF:000006">
    <property type="entry name" value="CCR4-NOT transcription complex subunit 4"/>
    <property type="match status" value="1"/>
</dbReference>
<evidence type="ECO:0000256" key="21">
    <source>
        <dbReference type="ARBA" id="ARBA00075062"/>
    </source>
</evidence>
<sequence length="742" mass="80680">MSCSSDDQSDKECPLCMEQLEIDDWNFYPCKCEYQICRFCWHRLRTDENGLCPACRQPYPEEPLNFKPLSTADMAKMKSEKKMKQQAEKQRISESRKHLASYRVLQKNLVYVVGLSARVADPEMLKKPEYFGKYGKITKVAVGTTTSGVVGSASHTAYVTYMRVEEALRAVQGVQNALVDGRVVKASLGTTKYCSSFLRSQSCYKPECMYLHDMADADISFTKEDMHAGKHADYEKRLMDTLLKCTVSHTPAPQSIVPSQLLISSTLTSTLPAVSRKKTDVNGSVRDIKSMEEDDMKLEDEFPPVSAVIRQNVHPPVPIPSNPVPSTSEEKPNGITKSVMAKKEKKEKTVMPSCTSTRIPRDVLTLPRELSASPPDDWTSRDDGPSCSPPPGLPAPPHLVATNSSTTMTPPSESSVSPPRRDVPSVSSASSTPQWQTLLGLAPRPISPPSNGFFSDDDLGFDPFHESSRELAALVEEERNAVPPSSFLPPPPALPHPHLMQHQHRQHHQHNGGYAPYNSLYGAVMKGGHIPAPAEGRIAMECDDHYSAVMREGKRVGMDSMGSGNLSSVGGLASLFSGGLSGLDSSPLDTYSFSSNGLAGGYSFPSLSSHSLSNGFPTHDMVNQSLSSRQTHDASSFARSSMMPPPPPGLGVPHGLNAPPPPGLGPPRSMMTGTTHGLVPPSSVPQGLAALTALRHTPSTNCSTSSNTRTPLMSKAEWQEGFKSLLPNINVRFSAELERELK</sequence>
<organism evidence="26 27">
    <name type="scientific">Pristionchus pacificus</name>
    <name type="common">Parasitic nematode worm</name>
    <dbReference type="NCBI Taxonomy" id="54126"/>
    <lineage>
        <taxon>Eukaryota</taxon>
        <taxon>Metazoa</taxon>
        <taxon>Ecdysozoa</taxon>
        <taxon>Nematoda</taxon>
        <taxon>Chromadorea</taxon>
        <taxon>Rhabditida</taxon>
        <taxon>Rhabditina</taxon>
        <taxon>Diplogasteromorpha</taxon>
        <taxon>Diplogasteroidea</taxon>
        <taxon>Neodiplogasteridae</taxon>
        <taxon>Pristionchus</taxon>
    </lineage>
</organism>
<dbReference type="GO" id="GO:0003723">
    <property type="term" value="F:RNA binding"/>
    <property type="evidence" value="ECO:0007669"/>
    <property type="project" value="UniProtKB-UniRule"/>
</dbReference>
<evidence type="ECO:0000256" key="24">
    <source>
        <dbReference type="ARBA" id="ARBA00083942"/>
    </source>
</evidence>
<dbReference type="AlphaFoldDB" id="A0A2A6BYI5"/>
<feature type="region of interest" description="Disordered" evidence="25">
    <location>
        <begin position="626"/>
        <end position="650"/>
    </location>
</feature>
<dbReference type="InterPro" id="IPR000504">
    <property type="entry name" value="RRM_dom"/>
</dbReference>
<feature type="compositionally biased region" description="Pro residues" evidence="25">
    <location>
        <begin position="387"/>
        <end position="397"/>
    </location>
</feature>
<gene>
    <name evidence="26" type="primary">WBGene00203024</name>
</gene>
<dbReference type="GO" id="GO:0005634">
    <property type="term" value="C:nucleus"/>
    <property type="evidence" value="ECO:0007669"/>
    <property type="project" value="UniProtKB-SubCell"/>
</dbReference>
<name>A0A2A6BYI5_PRIPA</name>
<evidence type="ECO:0000256" key="5">
    <source>
        <dbReference type="ARBA" id="ARBA00012483"/>
    </source>
</evidence>
<evidence type="ECO:0000256" key="18">
    <source>
        <dbReference type="ARBA" id="ARBA00057081"/>
    </source>
</evidence>
<keyword evidence="8" id="KW-0597">Phosphoprotein</keyword>
<dbReference type="PANTHER" id="PTHR12603:SF0">
    <property type="entry name" value="CCR4-NOT TRANSCRIPTION COMPLEX SUBUNIT 4"/>
    <property type="match status" value="1"/>
</dbReference>
<dbReference type="SUPFAM" id="SSF54928">
    <property type="entry name" value="RNA-binding domain, RBD"/>
    <property type="match status" value="1"/>
</dbReference>
<keyword evidence="9" id="KW-0808">Transferase</keyword>
<dbReference type="Proteomes" id="UP000005239">
    <property type="component" value="Unassembled WGS sequence"/>
</dbReference>
<feature type="region of interest" description="Disordered" evidence="25">
    <location>
        <begin position="311"/>
        <end position="434"/>
    </location>
</feature>
<dbReference type="InterPro" id="IPR003954">
    <property type="entry name" value="RRM_euk-type"/>
</dbReference>
<evidence type="ECO:0000256" key="19">
    <source>
        <dbReference type="ARBA" id="ARBA00062432"/>
    </source>
</evidence>
<keyword evidence="11" id="KW-0863">Zinc-finger</keyword>
<dbReference type="GO" id="GO:0030014">
    <property type="term" value="C:CCR4-NOT complex"/>
    <property type="evidence" value="ECO:0000318"/>
    <property type="project" value="GO_Central"/>
</dbReference>
<keyword evidence="17" id="KW-0539">Nucleus</keyword>
<dbReference type="InterPro" id="IPR012677">
    <property type="entry name" value="Nucleotide-bd_a/b_plait_sf"/>
</dbReference>
<evidence type="ECO:0000256" key="11">
    <source>
        <dbReference type="ARBA" id="ARBA00022771"/>
    </source>
</evidence>
<proteinExistence type="predicted"/>
<feature type="compositionally biased region" description="Low complexity" evidence="25">
    <location>
        <begin position="404"/>
        <end position="433"/>
    </location>
</feature>
<evidence type="ECO:0000256" key="6">
    <source>
        <dbReference type="ARBA" id="ARBA00022481"/>
    </source>
</evidence>
<evidence type="ECO:0000256" key="7">
    <source>
        <dbReference type="ARBA" id="ARBA00022490"/>
    </source>
</evidence>
<evidence type="ECO:0000256" key="9">
    <source>
        <dbReference type="ARBA" id="ARBA00022679"/>
    </source>
</evidence>
<dbReference type="EnsemblMetazoa" id="PPA30156.1">
    <property type="protein sequence ID" value="PPA30156.1"/>
    <property type="gene ID" value="WBGene00203024"/>
</dbReference>
<dbReference type="PANTHER" id="PTHR12603">
    <property type="entry name" value="CCR4-NOT TRANSCRIPTION COMPLEX RELATED"/>
    <property type="match status" value="1"/>
</dbReference>
<dbReference type="InterPro" id="IPR039515">
    <property type="entry name" value="NOT4_mRING-HC-C4C4"/>
</dbReference>
<evidence type="ECO:0000256" key="4">
    <source>
        <dbReference type="ARBA" id="ARBA00004906"/>
    </source>
</evidence>
<dbReference type="EC" id="2.3.2.27" evidence="5"/>
<dbReference type="GO" id="GO:0061630">
    <property type="term" value="F:ubiquitin protein ligase activity"/>
    <property type="evidence" value="ECO:0007669"/>
    <property type="project" value="UniProtKB-EC"/>
</dbReference>
<evidence type="ECO:0000256" key="2">
    <source>
        <dbReference type="ARBA" id="ARBA00004123"/>
    </source>
</evidence>
<evidence type="ECO:0000256" key="23">
    <source>
        <dbReference type="ARBA" id="ARBA00083547"/>
    </source>
</evidence>
<comment type="catalytic activity">
    <reaction evidence="1">
        <text>S-ubiquitinyl-[E2 ubiquitin-conjugating enzyme]-L-cysteine + [acceptor protein]-L-lysine = [E2 ubiquitin-conjugating enzyme]-L-cysteine + N(6)-ubiquitinyl-[acceptor protein]-L-lysine.</text>
        <dbReference type="EC" id="2.3.2.27"/>
    </reaction>
</comment>
<keyword evidence="6" id="KW-0488">Methylation</keyword>
<dbReference type="GO" id="GO:0005829">
    <property type="term" value="C:cytosol"/>
    <property type="evidence" value="ECO:0007669"/>
    <property type="project" value="UniProtKB-ARBA"/>
</dbReference>
<evidence type="ECO:0000256" key="17">
    <source>
        <dbReference type="ARBA" id="ARBA00023242"/>
    </source>
</evidence>
<keyword evidence="12" id="KW-0833">Ubl conjugation pathway</keyword>
<dbReference type="OrthoDB" id="1923159at2759"/>
<dbReference type="PROSITE" id="PS50102">
    <property type="entry name" value="RRM"/>
    <property type="match status" value="1"/>
</dbReference>
<evidence type="ECO:0000256" key="8">
    <source>
        <dbReference type="ARBA" id="ARBA00022553"/>
    </source>
</evidence>
<evidence type="ECO:0000256" key="22">
    <source>
        <dbReference type="ARBA" id="ARBA00077837"/>
    </source>
</evidence>
<keyword evidence="16" id="KW-0175">Coiled coil</keyword>
<comment type="function">
    <text evidence="18">Has E3 ubiquitin ligase activity, promoting ubiquitination and degradation of target proteins. Involved in activation of the JAK/STAT pathway. Catalyzes ubiquitination of methylated RBM15. Plays a role in quality control of translation of mitochondrial outer membrane-localized mRNA. As part of the PINK1-regulated signaling, upon mitochondria damage, ubiquitinates ABCE1 and thereby recruits autophagy receptors to the mitochondrial outer membrane to initiate mitophagy.</text>
</comment>
<evidence type="ECO:0000256" key="16">
    <source>
        <dbReference type="ARBA" id="ARBA00023054"/>
    </source>
</evidence>
<comment type="subcellular location">
    <subcellularLocation>
        <location evidence="3">Cytoplasm</location>
    </subcellularLocation>
    <subcellularLocation>
        <location evidence="2">Nucleus</location>
    </subcellularLocation>
</comment>
<keyword evidence="14" id="KW-0832">Ubl conjugation</keyword>
<evidence type="ECO:0000313" key="26">
    <source>
        <dbReference type="EnsemblMetazoa" id="PPA30156.1"/>
    </source>
</evidence>
<evidence type="ECO:0000313" key="27">
    <source>
        <dbReference type="Proteomes" id="UP000005239"/>
    </source>
</evidence>
<dbReference type="GO" id="GO:0016567">
    <property type="term" value="P:protein ubiquitination"/>
    <property type="evidence" value="ECO:0000318"/>
    <property type="project" value="GO_Central"/>
</dbReference>
<dbReference type="CDD" id="cd12438">
    <property type="entry name" value="RRM_CNOT4"/>
    <property type="match status" value="1"/>
</dbReference>
<evidence type="ECO:0000256" key="1">
    <source>
        <dbReference type="ARBA" id="ARBA00000900"/>
    </source>
</evidence>
<dbReference type="InterPro" id="IPR035979">
    <property type="entry name" value="RBD_domain_sf"/>
</dbReference>
<dbReference type="InterPro" id="IPR039780">
    <property type="entry name" value="Mot2"/>
</dbReference>
<keyword evidence="13" id="KW-0862">Zinc</keyword>
<dbReference type="SUPFAM" id="SSF57850">
    <property type="entry name" value="RING/U-box"/>
    <property type="match status" value="1"/>
</dbReference>
<dbReference type="Gene3D" id="3.30.40.10">
    <property type="entry name" value="Zinc/RING finger domain, C3HC4 (zinc finger)"/>
    <property type="match status" value="1"/>
</dbReference>
<evidence type="ECO:0000256" key="25">
    <source>
        <dbReference type="SAM" id="MobiDB-lite"/>
    </source>
</evidence>
<dbReference type="GO" id="GO:0004842">
    <property type="term" value="F:ubiquitin-protein transferase activity"/>
    <property type="evidence" value="ECO:0000318"/>
    <property type="project" value="GO_Central"/>
</dbReference>
<dbReference type="FunFam" id="3.30.70.330:FF:000044">
    <property type="entry name" value="Putative ccr4-not transcription complex subunit 4"/>
    <property type="match status" value="1"/>
</dbReference>
<dbReference type="CDD" id="cd16618">
    <property type="entry name" value="mRING-HC-C4C4_CNOT4"/>
    <property type="match status" value="1"/>
</dbReference>
<dbReference type="PROSITE" id="PS50089">
    <property type="entry name" value="ZF_RING_2"/>
    <property type="match status" value="1"/>
</dbReference>
<keyword evidence="7" id="KW-0963">Cytoplasm</keyword>
<accession>A0A8R1YJR4</accession>
<dbReference type="Gene3D" id="3.30.70.330">
    <property type="match status" value="1"/>
</dbReference>
<evidence type="ECO:0000256" key="12">
    <source>
        <dbReference type="ARBA" id="ARBA00022786"/>
    </source>
</evidence>
<dbReference type="InterPro" id="IPR013083">
    <property type="entry name" value="Znf_RING/FYVE/PHD"/>
</dbReference>
<reference evidence="26" key="2">
    <citation type="submission" date="2022-06" db="UniProtKB">
        <authorList>
            <consortium name="EnsemblMetazoa"/>
        </authorList>
    </citation>
    <scope>IDENTIFICATION</scope>
    <source>
        <strain evidence="26">PS312</strain>
    </source>
</reference>